<gene>
    <name evidence="1" type="ORF">ACFOX3_08610</name>
</gene>
<dbReference type="Pfam" id="PF07277">
    <property type="entry name" value="SapC"/>
    <property type="match status" value="1"/>
</dbReference>
<dbReference type="InterPro" id="IPR010836">
    <property type="entry name" value="SapC"/>
</dbReference>
<organism evidence="1 2">
    <name type="scientific">Simiduia curdlanivorans</name>
    <dbReference type="NCBI Taxonomy" id="1492769"/>
    <lineage>
        <taxon>Bacteria</taxon>
        <taxon>Pseudomonadati</taxon>
        <taxon>Pseudomonadota</taxon>
        <taxon>Gammaproteobacteria</taxon>
        <taxon>Cellvibrionales</taxon>
        <taxon>Cellvibrionaceae</taxon>
        <taxon>Simiduia</taxon>
    </lineage>
</organism>
<accession>A0ABV8V3H7</accession>
<protein>
    <submittedName>
        <fullName evidence="1">SapC family protein</fullName>
    </submittedName>
</protein>
<evidence type="ECO:0000313" key="2">
    <source>
        <dbReference type="Proteomes" id="UP001595840"/>
    </source>
</evidence>
<dbReference type="Proteomes" id="UP001595840">
    <property type="component" value="Unassembled WGS sequence"/>
</dbReference>
<name>A0ABV8V3H7_9GAMM</name>
<comment type="caution">
    <text evidence="1">The sequence shown here is derived from an EMBL/GenBank/DDBJ whole genome shotgun (WGS) entry which is preliminary data.</text>
</comment>
<dbReference type="RefSeq" id="WP_290260601.1">
    <property type="nucleotide sequence ID" value="NZ_JAUFQG010000004.1"/>
</dbReference>
<keyword evidence="2" id="KW-1185">Reference proteome</keyword>
<sequence>MTKQLLIYGNATPVSSERHRNWAIDATADLNFAKTVNSVPLTAVEFFNAAETYPVVFTKNGDTVIPLAVMGVKPETNLFIDKDGKFTGTYLPAFFRRYPFVFSSNDDGANFLLCLDETYPGCNTEGKGERLFDDEGKQTEYLGKVLEFLKEYQMNFSRTQTFCARLQEWNLLEPMEAKFTPKSGGEEIRLGGFLAVNREKLKALTPEQMAELVKSDGMELLYTHLQSLRKFRELIAKVGAEAK</sequence>
<dbReference type="EMBL" id="JBHSCX010000006">
    <property type="protein sequence ID" value="MFC4362362.1"/>
    <property type="molecule type" value="Genomic_DNA"/>
</dbReference>
<evidence type="ECO:0000313" key="1">
    <source>
        <dbReference type="EMBL" id="MFC4362362.1"/>
    </source>
</evidence>
<proteinExistence type="predicted"/>
<reference evidence="2" key="1">
    <citation type="journal article" date="2019" name="Int. J. Syst. Evol. Microbiol.">
        <title>The Global Catalogue of Microorganisms (GCM) 10K type strain sequencing project: providing services to taxonomists for standard genome sequencing and annotation.</title>
        <authorList>
            <consortium name="The Broad Institute Genomics Platform"/>
            <consortium name="The Broad Institute Genome Sequencing Center for Infectious Disease"/>
            <person name="Wu L."/>
            <person name="Ma J."/>
        </authorList>
    </citation>
    <scope>NUCLEOTIDE SEQUENCE [LARGE SCALE GENOMIC DNA]</scope>
    <source>
        <strain evidence="2">CECT 8570</strain>
    </source>
</reference>